<evidence type="ECO:0000256" key="1">
    <source>
        <dbReference type="SAM" id="Phobius"/>
    </source>
</evidence>
<evidence type="ECO:0000259" key="2">
    <source>
        <dbReference type="PROSITE" id="PS50125"/>
    </source>
</evidence>
<dbReference type="InterPro" id="IPR029787">
    <property type="entry name" value="Nucleotide_cyclase"/>
</dbReference>
<comment type="caution">
    <text evidence="3">The sequence shown here is derived from an EMBL/GenBank/DDBJ whole genome shotgun (WGS) entry which is preliminary data.</text>
</comment>
<sequence length="365" mass="42551">MKRTIQQYILFTFRSILFWVLAFSFMIVIRYFGIFEEKGVSILPKYELPLIDLLSYVAISAIPFGIFYAFVEFLFDRFLAKNLALGVIVFTKNFIYLVILIFLVSYVVEYSGYMLDVSLEEERGWWRTNKTFWSIMIYFVVASLVFSFIKIANEKFGRGVFFKMLTGRYRKPKEEQRIFMFLDLKASTTIAENLGHYTYSQLIQDCFYDLNVIVRKYDAEIYQYVGDEAVLTWSYKRGIKRNNAVELYFGFLDRITSRSVYYQEKYGLIPEFKAGIHGGTLMVTEVGSVKKEIAYHGDVINTTARIQSQCNTYHANVLISEALLQKLELPEKYHTQKIDDLLLKGKSKTVTIYSIDKVARVGDSS</sequence>
<dbReference type="PROSITE" id="PS50125">
    <property type="entry name" value="GUANYLATE_CYCLASE_2"/>
    <property type="match status" value="1"/>
</dbReference>
<dbReference type="SUPFAM" id="SSF55073">
    <property type="entry name" value="Nucleotide cyclase"/>
    <property type="match status" value="1"/>
</dbReference>
<keyword evidence="4" id="KW-1185">Reference proteome</keyword>
<gene>
    <name evidence="3" type="ORF">C8N46_104305</name>
</gene>
<dbReference type="Proteomes" id="UP000244090">
    <property type="component" value="Unassembled WGS sequence"/>
</dbReference>
<dbReference type="EMBL" id="QBKT01000004">
    <property type="protein sequence ID" value="PTX61661.1"/>
    <property type="molecule type" value="Genomic_DNA"/>
</dbReference>
<dbReference type="GO" id="GO:0009190">
    <property type="term" value="P:cyclic nucleotide biosynthetic process"/>
    <property type="evidence" value="ECO:0007669"/>
    <property type="project" value="InterPro"/>
</dbReference>
<organism evidence="3 4">
    <name type="scientific">Kordia periserrulae</name>
    <dbReference type="NCBI Taxonomy" id="701523"/>
    <lineage>
        <taxon>Bacteria</taxon>
        <taxon>Pseudomonadati</taxon>
        <taxon>Bacteroidota</taxon>
        <taxon>Flavobacteriia</taxon>
        <taxon>Flavobacteriales</taxon>
        <taxon>Flavobacteriaceae</taxon>
        <taxon>Kordia</taxon>
    </lineage>
</organism>
<evidence type="ECO:0000313" key="3">
    <source>
        <dbReference type="EMBL" id="PTX61661.1"/>
    </source>
</evidence>
<evidence type="ECO:0000313" key="4">
    <source>
        <dbReference type="Proteomes" id="UP000244090"/>
    </source>
</evidence>
<dbReference type="RefSeq" id="WP_108114875.1">
    <property type="nucleotide sequence ID" value="NZ_QBKT01000004.1"/>
</dbReference>
<proteinExistence type="predicted"/>
<dbReference type="GO" id="GO:0004016">
    <property type="term" value="F:adenylate cyclase activity"/>
    <property type="evidence" value="ECO:0007669"/>
    <property type="project" value="UniProtKB-ARBA"/>
</dbReference>
<dbReference type="AlphaFoldDB" id="A0A2T6C006"/>
<feature type="transmembrane region" description="Helical" evidence="1">
    <location>
        <begin position="12"/>
        <end position="33"/>
    </location>
</feature>
<keyword evidence="1" id="KW-0472">Membrane</keyword>
<feature type="domain" description="Guanylate cyclase" evidence="2">
    <location>
        <begin position="178"/>
        <end position="307"/>
    </location>
</feature>
<dbReference type="OrthoDB" id="9768499at2"/>
<dbReference type="CDD" id="cd07302">
    <property type="entry name" value="CHD"/>
    <property type="match status" value="1"/>
</dbReference>
<keyword evidence="1" id="KW-0812">Transmembrane</keyword>
<dbReference type="InterPro" id="IPR001054">
    <property type="entry name" value="A/G_cyclase"/>
</dbReference>
<feature type="transmembrane region" description="Helical" evidence="1">
    <location>
        <begin position="53"/>
        <end position="71"/>
    </location>
</feature>
<dbReference type="PANTHER" id="PTHR43081:SF1">
    <property type="entry name" value="ADENYLATE CYCLASE, TERMINAL-DIFFERENTIATION SPECIFIC"/>
    <property type="match status" value="1"/>
</dbReference>
<keyword evidence="1" id="KW-1133">Transmembrane helix</keyword>
<dbReference type="InterPro" id="IPR050697">
    <property type="entry name" value="Adenylyl/Guanylyl_Cyclase_3/4"/>
</dbReference>
<protein>
    <submittedName>
        <fullName evidence="3">Adenylate cyclase</fullName>
    </submittedName>
</protein>
<dbReference type="Pfam" id="PF00211">
    <property type="entry name" value="Guanylate_cyc"/>
    <property type="match status" value="1"/>
</dbReference>
<accession>A0A2T6C006</accession>
<feature type="transmembrane region" description="Helical" evidence="1">
    <location>
        <begin position="131"/>
        <end position="149"/>
    </location>
</feature>
<dbReference type="Gene3D" id="3.30.70.1230">
    <property type="entry name" value="Nucleotide cyclase"/>
    <property type="match status" value="1"/>
</dbReference>
<dbReference type="PANTHER" id="PTHR43081">
    <property type="entry name" value="ADENYLATE CYCLASE, TERMINAL-DIFFERENTIATION SPECIFIC-RELATED"/>
    <property type="match status" value="1"/>
</dbReference>
<name>A0A2T6C006_9FLAO</name>
<dbReference type="GO" id="GO:0035556">
    <property type="term" value="P:intracellular signal transduction"/>
    <property type="evidence" value="ECO:0007669"/>
    <property type="project" value="InterPro"/>
</dbReference>
<reference evidence="3 4" key="1">
    <citation type="submission" date="2018-04" db="EMBL/GenBank/DDBJ databases">
        <title>Genomic Encyclopedia of Archaeal and Bacterial Type Strains, Phase II (KMG-II): from individual species to whole genera.</title>
        <authorList>
            <person name="Goeker M."/>
        </authorList>
    </citation>
    <scope>NUCLEOTIDE SEQUENCE [LARGE SCALE GENOMIC DNA]</scope>
    <source>
        <strain evidence="3 4">DSM 25731</strain>
    </source>
</reference>
<feature type="transmembrane region" description="Helical" evidence="1">
    <location>
        <begin position="83"/>
        <end position="108"/>
    </location>
</feature>